<evidence type="ECO:0000256" key="6">
    <source>
        <dbReference type="SAM" id="MobiDB-lite"/>
    </source>
</evidence>
<evidence type="ECO:0000313" key="9">
    <source>
        <dbReference type="EMBL" id="TXF89424.1"/>
    </source>
</evidence>
<protein>
    <submittedName>
        <fullName evidence="9">Insulinase family protein</fullName>
    </submittedName>
</protein>
<dbReference type="SUPFAM" id="SSF63411">
    <property type="entry name" value="LuxS/MPP-like metallohydrolase"/>
    <property type="match status" value="2"/>
</dbReference>
<dbReference type="Proteomes" id="UP000321907">
    <property type="component" value="Unassembled WGS sequence"/>
</dbReference>
<keyword evidence="2" id="KW-0645">Protease</keyword>
<dbReference type="GO" id="GO:0006508">
    <property type="term" value="P:proteolysis"/>
    <property type="evidence" value="ECO:0007669"/>
    <property type="project" value="UniProtKB-KW"/>
</dbReference>
<dbReference type="InterPro" id="IPR011765">
    <property type="entry name" value="Pept_M16_N"/>
</dbReference>
<reference evidence="9 10" key="1">
    <citation type="submission" date="2019-08" db="EMBL/GenBank/DDBJ databases">
        <title>Lewinella sp. strain SSH13 Genome sequencing and assembly.</title>
        <authorList>
            <person name="Kim I."/>
        </authorList>
    </citation>
    <scope>NUCLEOTIDE SEQUENCE [LARGE SCALE GENOMIC DNA]</scope>
    <source>
        <strain evidence="9 10">SSH13</strain>
    </source>
</reference>
<proteinExistence type="inferred from homology"/>
<evidence type="ECO:0000256" key="1">
    <source>
        <dbReference type="ARBA" id="ARBA00007261"/>
    </source>
</evidence>
<dbReference type="PANTHER" id="PTHR43690">
    <property type="entry name" value="NARDILYSIN"/>
    <property type="match status" value="1"/>
</dbReference>
<keyword evidence="5" id="KW-0482">Metalloprotease</keyword>
<gene>
    <name evidence="9" type="ORF">FUA23_10685</name>
</gene>
<dbReference type="PANTHER" id="PTHR43690:SF17">
    <property type="entry name" value="PROTEIN YHJJ"/>
    <property type="match status" value="1"/>
</dbReference>
<dbReference type="Pfam" id="PF05193">
    <property type="entry name" value="Peptidase_M16_C"/>
    <property type="match status" value="1"/>
</dbReference>
<dbReference type="AlphaFoldDB" id="A0A5C7FHY2"/>
<dbReference type="Gene3D" id="3.30.830.10">
    <property type="entry name" value="Metalloenzyme, LuxS/M16 peptidase-like"/>
    <property type="match status" value="2"/>
</dbReference>
<evidence type="ECO:0000259" key="7">
    <source>
        <dbReference type="Pfam" id="PF00675"/>
    </source>
</evidence>
<comment type="similarity">
    <text evidence="1">Belongs to the peptidase M16 family.</text>
</comment>
<dbReference type="Pfam" id="PF00675">
    <property type="entry name" value="Peptidase_M16"/>
    <property type="match status" value="1"/>
</dbReference>
<keyword evidence="3" id="KW-0378">Hydrolase</keyword>
<dbReference type="InterPro" id="IPR050626">
    <property type="entry name" value="Peptidase_M16"/>
</dbReference>
<accession>A0A5C7FHY2</accession>
<evidence type="ECO:0000256" key="2">
    <source>
        <dbReference type="ARBA" id="ARBA00022670"/>
    </source>
</evidence>
<dbReference type="InterPro" id="IPR011249">
    <property type="entry name" value="Metalloenz_LuxS/M16"/>
</dbReference>
<keyword evidence="10" id="KW-1185">Reference proteome</keyword>
<evidence type="ECO:0000259" key="8">
    <source>
        <dbReference type="Pfam" id="PF05193"/>
    </source>
</evidence>
<organism evidence="9 10">
    <name type="scientific">Neolewinella aurantiaca</name>
    <dbReference type="NCBI Taxonomy" id="2602767"/>
    <lineage>
        <taxon>Bacteria</taxon>
        <taxon>Pseudomonadati</taxon>
        <taxon>Bacteroidota</taxon>
        <taxon>Saprospiria</taxon>
        <taxon>Saprospirales</taxon>
        <taxon>Lewinellaceae</taxon>
        <taxon>Neolewinella</taxon>
    </lineage>
</organism>
<comment type="caution">
    <text evidence="9">The sequence shown here is derived from an EMBL/GenBank/DDBJ whole genome shotgun (WGS) entry which is preliminary data.</text>
</comment>
<feature type="region of interest" description="Disordered" evidence="6">
    <location>
        <begin position="228"/>
        <end position="253"/>
    </location>
</feature>
<evidence type="ECO:0000256" key="3">
    <source>
        <dbReference type="ARBA" id="ARBA00022801"/>
    </source>
</evidence>
<feature type="domain" description="Peptidase M16 N-terminal" evidence="7">
    <location>
        <begin position="33"/>
        <end position="170"/>
    </location>
</feature>
<evidence type="ECO:0000256" key="5">
    <source>
        <dbReference type="ARBA" id="ARBA00023049"/>
    </source>
</evidence>
<feature type="domain" description="Peptidase M16 C-terminal" evidence="8">
    <location>
        <begin position="186"/>
        <end position="365"/>
    </location>
</feature>
<dbReference type="OrthoDB" id="9811314at2"/>
<name>A0A5C7FHY2_9BACT</name>
<sequence length="433" mass="49449">MYPVAYTEYRRADAKKSYLIPYETYKLKNGLTVVLHHDPKRTVAAVNVLYKVGSRNDPPGRTGFAHLFEHLMFGGSQNIPDFDEALQLAGGENNAVTGADQTLYYDILPADNVETALWLESDRMARLKLDQKSLDTQKKVVVEEFKETCLEEPYGDLYHHLNELVYKVHPYRWPVIGERFEHIEDASLEDVRDFYYTYYRPDNAILAVAGGYDNSLIRDQIEKWFGDIPPSGPNHHRPELPEEPEQTETRRKKVVADVPSPVIYLSYRTPGRLHPDFPAIDILCFLLGSGRSSLLYRRLVRDGDLFAEVSASHNDGLDSGSIMIDARPDEDADYDEARNALFETVNELVRKGVAEPQLAKVMNRLEQHNHFKSINVSSRASELAFYAALGKPELINLELEQYLAVTVADVNRVARTYLRPELLSEVDYFCEEE</sequence>
<dbReference type="EMBL" id="VOXD01000014">
    <property type="protein sequence ID" value="TXF89424.1"/>
    <property type="molecule type" value="Genomic_DNA"/>
</dbReference>
<dbReference type="InterPro" id="IPR007863">
    <property type="entry name" value="Peptidase_M16_C"/>
</dbReference>
<dbReference type="GO" id="GO:0008237">
    <property type="term" value="F:metallopeptidase activity"/>
    <property type="evidence" value="ECO:0007669"/>
    <property type="project" value="UniProtKB-KW"/>
</dbReference>
<dbReference type="GO" id="GO:0046872">
    <property type="term" value="F:metal ion binding"/>
    <property type="evidence" value="ECO:0007669"/>
    <property type="project" value="InterPro"/>
</dbReference>
<evidence type="ECO:0000256" key="4">
    <source>
        <dbReference type="ARBA" id="ARBA00022833"/>
    </source>
</evidence>
<keyword evidence="4" id="KW-0862">Zinc</keyword>
<evidence type="ECO:0000313" key="10">
    <source>
        <dbReference type="Proteomes" id="UP000321907"/>
    </source>
</evidence>